<proteinExistence type="predicted"/>
<dbReference type="EMBL" id="WQNF01000014">
    <property type="protein sequence ID" value="MVT67620.1"/>
    <property type="molecule type" value="Genomic_DNA"/>
</dbReference>
<evidence type="ECO:0000313" key="2">
    <source>
        <dbReference type="Proteomes" id="UP000436468"/>
    </source>
</evidence>
<organism evidence="1 2">
    <name type="scientific">Bradyrhizobium pachyrhizi</name>
    <dbReference type="NCBI Taxonomy" id="280333"/>
    <lineage>
        <taxon>Bacteria</taxon>
        <taxon>Pseudomonadati</taxon>
        <taxon>Pseudomonadota</taxon>
        <taxon>Alphaproteobacteria</taxon>
        <taxon>Hyphomicrobiales</taxon>
        <taxon>Nitrobacteraceae</taxon>
        <taxon>Bradyrhizobium</taxon>
    </lineage>
</organism>
<evidence type="ECO:0000313" key="1">
    <source>
        <dbReference type="EMBL" id="MVT67620.1"/>
    </source>
</evidence>
<dbReference type="RefSeq" id="WP_157345719.1">
    <property type="nucleotide sequence ID" value="NZ_WQNF01000014.1"/>
</dbReference>
<name>A0A844SYY0_9BRAD</name>
<gene>
    <name evidence="1" type="ORF">GPL21_21200</name>
</gene>
<protein>
    <submittedName>
        <fullName evidence="1">Uncharacterized protein</fullName>
    </submittedName>
</protein>
<dbReference type="Proteomes" id="UP000436468">
    <property type="component" value="Unassembled WGS sequence"/>
</dbReference>
<keyword evidence="2" id="KW-1185">Reference proteome</keyword>
<sequence length="53" mass="5891">MRITSKVHANWMPAAAALKIKGIAHSAPKWPDSFWAIRGSNCMQFERPIALAL</sequence>
<dbReference type="AlphaFoldDB" id="A0A844SYY0"/>
<comment type="caution">
    <text evidence="1">The sequence shown here is derived from an EMBL/GenBank/DDBJ whole genome shotgun (WGS) entry which is preliminary data.</text>
</comment>
<accession>A0A844SYY0</accession>
<reference evidence="1 2" key="1">
    <citation type="submission" date="2019-12" db="EMBL/GenBank/DDBJ databases">
        <title>Draft genome sequences Bradyrhizobium cajani AMBPC1010, Bradyrhizobium pachyrhizi AMBPC1040 and Bradyrhizobium yuanmingense ALSPC3051, three plant growth promoting strains isolated from nodules of Cajanus cajan L. in Dominican Republic.</title>
        <authorList>
            <person name="Flores-Felix J.D."/>
            <person name="Araujo J."/>
            <person name="Diaz-Alcantara C."/>
            <person name="Gonzalez-Andres F."/>
            <person name="Velazquez E."/>
        </authorList>
    </citation>
    <scope>NUCLEOTIDE SEQUENCE [LARGE SCALE GENOMIC DNA]</scope>
    <source>
        <strain evidence="1 2">1040</strain>
    </source>
</reference>